<dbReference type="AlphaFoldDB" id="A0A1I1UTR0"/>
<dbReference type="eggNOG" id="COG1819">
    <property type="taxonomic scope" value="Bacteria"/>
</dbReference>
<evidence type="ECO:0008006" key="3">
    <source>
        <dbReference type="Google" id="ProtNLM"/>
    </source>
</evidence>
<dbReference type="STRING" id="385682.SAMN05444380_101198"/>
<dbReference type="Proteomes" id="UP000181976">
    <property type="component" value="Unassembled WGS sequence"/>
</dbReference>
<sequence length="346" mass="39510">MKILYAIQGTGNGHMARAMDLIPEFKKYGKVDVLLSGYHYELNFPFDIKYHFQGFGYFFGNNGGINIRKTYQKNSVIRFVKEITELPVEKYDLVISDFEPVSAWACRLKGRECISMSHQAAVMDAPYQPASAEKWMGKNILKYYAPGHHKIGFHFRAFKDFIFTPIIRKKVREITPDNLMHYTVYLPSYSDLHIINILSKIDGIEWKVFSKNASVPYSYFNVSISPINNDKFIESLASSTGVLCNAGFETPAEALFLQKKLCVVPMKHQYEQAANAEMLKSFKGVCVLPKFSEDEVSSIKNWILSEDKPSVHYPDNVSEVVLYALSLADTIRKDIPHPTVQPLINY</sequence>
<proteinExistence type="predicted"/>
<name>A0A1I1UTR0_9BACT</name>
<evidence type="ECO:0000313" key="2">
    <source>
        <dbReference type="Proteomes" id="UP000181976"/>
    </source>
</evidence>
<dbReference type="EMBL" id="FONA01000001">
    <property type="protein sequence ID" value="SFD74157.1"/>
    <property type="molecule type" value="Genomic_DNA"/>
</dbReference>
<dbReference type="InParanoid" id="A0A1I1UTR0"/>
<reference evidence="1 2" key="1">
    <citation type="submission" date="2016-10" db="EMBL/GenBank/DDBJ databases">
        <authorList>
            <person name="de Groot N.N."/>
        </authorList>
    </citation>
    <scope>NUCLEOTIDE SEQUENCE [LARGE SCALE GENOMIC DNA]</scope>
    <source>
        <strain evidence="1 2">DSM 19012</strain>
    </source>
</reference>
<evidence type="ECO:0000313" key="1">
    <source>
        <dbReference type="EMBL" id="SFD74157.1"/>
    </source>
</evidence>
<gene>
    <name evidence="1" type="ORF">SAMN05444380_101198</name>
</gene>
<protein>
    <recommendedName>
        <fullName evidence="3">Glycosyl transferase</fullName>
    </recommendedName>
</protein>
<dbReference type="OrthoDB" id="9793805at2"/>
<organism evidence="1 2">
    <name type="scientific">Thermophagus xiamenensis</name>
    <dbReference type="NCBI Taxonomy" id="385682"/>
    <lineage>
        <taxon>Bacteria</taxon>
        <taxon>Pseudomonadati</taxon>
        <taxon>Bacteroidota</taxon>
        <taxon>Bacteroidia</taxon>
        <taxon>Marinilabiliales</taxon>
        <taxon>Marinilabiliaceae</taxon>
        <taxon>Thermophagus</taxon>
    </lineage>
</organism>
<dbReference type="Pfam" id="PF13528">
    <property type="entry name" value="Glyco_trans_1_3"/>
    <property type="match status" value="1"/>
</dbReference>
<dbReference type="RefSeq" id="WP_010526897.1">
    <property type="nucleotide sequence ID" value="NZ_AFSL01000023.1"/>
</dbReference>
<accession>A0A1I1UTR0</accession>
<keyword evidence="2" id="KW-1185">Reference proteome</keyword>
<dbReference type="Gene3D" id="3.40.50.2000">
    <property type="entry name" value="Glycogen Phosphorylase B"/>
    <property type="match status" value="1"/>
</dbReference>